<dbReference type="OrthoDB" id="10392644at2759"/>
<protein>
    <recommendedName>
        <fullName evidence="4">CCHC-type domain-containing protein</fullName>
    </recommendedName>
</protein>
<gene>
    <name evidence="2" type="ORF">FOZ60_002484</name>
</gene>
<evidence type="ECO:0000313" key="3">
    <source>
        <dbReference type="Proteomes" id="UP000541610"/>
    </source>
</evidence>
<feature type="region of interest" description="Disordered" evidence="1">
    <location>
        <begin position="1"/>
        <end position="58"/>
    </location>
</feature>
<evidence type="ECO:0000256" key="1">
    <source>
        <dbReference type="SAM" id="MobiDB-lite"/>
    </source>
</evidence>
<organism evidence="2 3">
    <name type="scientific">Perkinsus olseni</name>
    <name type="common">Perkinsus atlanticus</name>
    <dbReference type="NCBI Taxonomy" id="32597"/>
    <lineage>
        <taxon>Eukaryota</taxon>
        <taxon>Sar</taxon>
        <taxon>Alveolata</taxon>
        <taxon>Perkinsozoa</taxon>
        <taxon>Perkinsea</taxon>
        <taxon>Perkinsida</taxon>
        <taxon>Perkinsidae</taxon>
        <taxon>Perkinsus</taxon>
    </lineage>
</organism>
<reference evidence="2 3" key="1">
    <citation type="submission" date="2020-04" db="EMBL/GenBank/DDBJ databases">
        <title>Perkinsus olseni comparative genomics.</title>
        <authorList>
            <person name="Bogema D.R."/>
        </authorList>
    </citation>
    <scope>NUCLEOTIDE SEQUENCE [LARGE SCALE GENOMIC DNA]</scope>
    <source>
        <strain evidence="2">00978-12</strain>
    </source>
</reference>
<feature type="compositionally biased region" description="Basic and acidic residues" evidence="1">
    <location>
        <begin position="42"/>
        <end position="57"/>
    </location>
</feature>
<evidence type="ECO:0000313" key="2">
    <source>
        <dbReference type="EMBL" id="KAF4688742.1"/>
    </source>
</evidence>
<dbReference type="Proteomes" id="UP000541610">
    <property type="component" value="Unassembled WGS sequence"/>
</dbReference>
<proteinExistence type="predicted"/>
<dbReference type="AlphaFoldDB" id="A0A7J6NXW7"/>
<dbReference type="EMBL" id="JABANP010000143">
    <property type="protein sequence ID" value="KAF4688742.1"/>
    <property type="molecule type" value="Genomic_DNA"/>
</dbReference>
<dbReference type="SUPFAM" id="SSF56672">
    <property type="entry name" value="DNA/RNA polymerases"/>
    <property type="match status" value="1"/>
</dbReference>
<comment type="caution">
    <text evidence="2">The sequence shown here is derived from an EMBL/GenBank/DDBJ whole genome shotgun (WGS) entry which is preliminary data.</text>
</comment>
<name>A0A7J6NXW7_PEROL</name>
<evidence type="ECO:0008006" key="4">
    <source>
        <dbReference type="Google" id="ProtNLM"/>
    </source>
</evidence>
<feature type="compositionally biased region" description="Basic and acidic residues" evidence="1">
    <location>
        <begin position="385"/>
        <end position="401"/>
    </location>
</feature>
<feature type="compositionally biased region" description="Acidic residues" evidence="1">
    <location>
        <begin position="1"/>
        <end position="14"/>
    </location>
</feature>
<sequence>MSIIEEVDYGDDLSDIYSDDRRDYDSSDSEHISDTPSFHGASSEKGKRGDVSEKADDSSGDNLVFLKKIHVAAQLVSRSSDDTTYAGKKPVDTLIRVLGVNLGNPIYKCMSFRCPKGKDLGSSVFAWARSWSIKTHPDGHDYTMVERGNPRSWDYPRIWDMISQATANCQLDPAPLQLLAICLVAPRTISDQIANGALKDLKDHNSSDQTTGSCLLAWQDINHQSTANQMAEAFTRFIGGCRRMVKQAKDDMIALSSAERPHKHNPILLLREYVGLPGKMKDHPQPWSRIFAREKQIIEKISEHCDGTEINWSMRRLLYVELVAASKRWQLKRESLMACMERIRTADDPAGVMEILTDVAYESKFTSIDTFLNLKRRAENSTNDGDVRGTPRPRLHTDDKNPSSANEIIMTPRQPGDPSSHSGNKDDLIRRAPRSFNPPARIKAVATAHNVNQYDLMTRMNKRLCIICGESGHMYVNCVKFKVSSDGCCAAMKSNHDILLVEPLTVSIVGRKPVTARCGFDTMASVTVISEAFVNQVLFEGHLDTDHITKHPLARRVNGLNSSVTLENVMTVNVNFRGFESRQECWIIPEECSGLPACLDINIGYPDLCKYGIKVQLPKQPLKGKTSFRALAEQAVNQLVVQAGEKCPLPGASKYYGLLRPLSSWERKDTPSQRWVYEIHWDMNDESVKPQISHDYSVDMFANLSATQKDLADKELNKLIRSGFWWTEGCTDPPLKLSDATIIPDDIVSFPLSQGQHKSTKVRLCSDARQLNDRIWKASYRGMPVSDCLNTIRGNYQPGSSIYFIGLEKAFYKIRLGSNRVLRITSNGRHYYTNCVIFGVSFGPSSLSGKVVLLLNAVLSVLLGREVRLSSVEDASNYFSDVVIVVFYDDICIMGNPTKCRTIIGLLCYIAGLVGDAFPEEKREEILCLIH</sequence>
<dbReference type="InterPro" id="IPR043502">
    <property type="entry name" value="DNA/RNA_pol_sf"/>
</dbReference>
<feature type="compositionally biased region" description="Basic and acidic residues" evidence="1">
    <location>
        <begin position="18"/>
        <end position="33"/>
    </location>
</feature>
<accession>A0A7J6NXW7</accession>
<feature type="region of interest" description="Disordered" evidence="1">
    <location>
        <begin position="380"/>
        <end position="433"/>
    </location>
</feature>